<comment type="subcellular location">
    <subcellularLocation>
        <location evidence="1">Endomembrane system</location>
        <topology evidence="1">Multi-pass membrane protein</topology>
    </subcellularLocation>
</comment>
<reference evidence="8 9" key="1">
    <citation type="submission" date="2020-02" db="EMBL/GenBank/DDBJ databases">
        <authorList>
            <person name="Ferguson B K."/>
        </authorList>
    </citation>
    <scope>NUCLEOTIDE SEQUENCE [LARGE SCALE GENOMIC DNA]</scope>
</reference>
<dbReference type="GO" id="GO:0012505">
    <property type="term" value="C:endomembrane system"/>
    <property type="evidence" value="ECO:0007669"/>
    <property type="project" value="UniProtKB-SubCell"/>
</dbReference>
<evidence type="ECO:0000259" key="7">
    <source>
        <dbReference type="Pfam" id="PF15982"/>
    </source>
</evidence>
<dbReference type="PANTHER" id="PTHR12459">
    <property type="entry name" value="TRANSMEMBRANE PROTEIN 135-RELATED"/>
    <property type="match status" value="1"/>
</dbReference>
<evidence type="ECO:0000313" key="9">
    <source>
        <dbReference type="Proteomes" id="UP000479190"/>
    </source>
</evidence>
<dbReference type="PANTHER" id="PTHR12459:SF15">
    <property type="entry name" value="TRANSMEMBRANE PROTEIN 135"/>
    <property type="match status" value="1"/>
</dbReference>
<evidence type="ECO:0000256" key="1">
    <source>
        <dbReference type="ARBA" id="ARBA00004127"/>
    </source>
</evidence>
<accession>A0A6H5I7L7</accession>
<feature type="domain" description="Transmembrane protein 135 N-terminal" evidence="7">
    <location>
        <begin position="13"/>
        <end position="145"/>
    </location>
</feature>
<evidence type="ECO:0000256" key="2">
    <source>
        <dbReference type="ARBA" id="ARBA00008924"/>
    </source>
</evidence>
<keyword evidence="4 6" id="KW-1133">Transmembrane helix</keyword>
<organism evidence="8 9">
    <name type="scientific">Trichogramma brassicae</name>
    <dbReference type="NCBI Taxonomy" id="86971"/>
    <lineage>
        <taxon>Eukaryota</taxon>
        <taxon>Metazoa</taxon>
        <taxon>Ecdysozoa</taxon>
        <taxon>Arthropoda</taxon>
        <taxon>Hexapoda</taxon>
        <taxon>Insecta</taxon>
        <taxon>Pterygota</taxon>
        <taxon>Neoptera</taxon>
        <taxon>Endopterygota</taxon>
        <taxon>Hymenoptera</taxon>
        <taxon>Apocrita</taxon>
        <taxon>Proctotrupomorpha</taxon>
        <taxon>Chalcidoidea</taxon>
        <taxon>Trichogrammatidae</taxon>
        <taxon>Trichogramma</taxon>
    </lineage>
</organism>
<dbReference type="AlphaFoldDB" id="A0A6H5I7L7"/>
<evidence type="ECO:0000256" key="5">
    <source>
        <dbReference type="ARBA" id="ARBA00023136"/>
    </source>
</evidence>
<feature type="transmembrane region" description="Helical" evidence="6">
    <location>
        <begin position="101"/>
        <end position="119"/>
    </location>
</feature>
<keyword evidence="9" id="KW-1185">Reference proteome</keyword>
<feature type="transmembrane region" description="Helical" evidence="6">
    <location>
        <begin position="67"/>
        <end position="89"/>
    </location>
</feature>
<dbReference type="InterPro" id="IPR031926">
    <property type="entry name" value="TMEM135_N"/>
</dbReference>
<dbReference type="EMBL" id="CADCXV010000683">
    <property type="protein sequence ID" value="CAB0032569.1"/>
    <property type="molecule type" value="Genomic_DNA"/>
</dbReference>
<feature type="transmembrane region" description="Helical" evidence="6">
    <location>
        <begin position="392"/>
        <end position="413"/>
    </location>
</feature>
<keyword evidence="3 6" id="KW-0812">Transmembrane</keyword>
<keyword evidence="5 6" id="KW-0472">Membrane</keyword>
<protein>
    <recommendedName>
        <fullName evidence="7">Transmembrane protein 135 N-terminal domain-containing protein</fullName>
    </recommendedName>
</protein>
<proteinExistence type="inferred from homology"/>
<dbReference type="InterPro" id="IPR026749">
    <property type="entry name" value="Tmem135"/>
</dbReference>
<feature type="transmembrane region" description="Helical" evidence="6">
    <location>
        <begin position="156"/>
        <end position="172"/>
    </location>
</feature>
<feature type="transmembrane region" description="Helical" evidence="6">
    <location>
        <begin position="347"/>
        <end position="372"/>
    </location>
</feature>
<dbReference type="OrthoDB" id="291792at2759"/>
<sequence length="470" mass="53167">MPTTLSKFIIDATCKQYAHPWSDSCVSTTAGLGLTALQDCLRIYSTLYIIALLTKRRIPTLSDIKRTILSILQSTAFLSWSAFAYSMFICLFRKLLGNFNVLTVSFVPSFFSSLTAIILERPSRRTLLCLYVSNIATETLFRMAVSRGYVSVVPRGEVYIFAAGMATLLYFFRNQTDNQDSIFKIIRLALGPNEEKGYLQQSFPKPPDSAKFSRAHDNIRKNISHSSSRQNMRKFNLVWQALKVYKTLIDKIKSFGGKHALCPHTNSCIHYILSGGLKMFSTGLCVQLGLKLIFQMKTIIRKPQQLGKILFKKENLNLAYFLGGFASLYKLVSCSLRRGCSKNSPEYAVIAGLIASTSFAMYPDNTIALYVFWKALQLLWNSGVESGKLPEVKWFVILLYCFSTAVLFHAAIVEPQNLRTSYWKFLYNLSGGRIAVMSRIPIDGFGLETSKQLKLILEKTKTHDKHVFLF</sequence>
<evidence type="ECO:0000256" key="4">
    <source>
        <dbReference type="ARBA" id="ARBA00022989"/>
    </source>
</evidence>
<comment type="similarity">
    <text evidence="2">Belongs to the TMEM135 family.</text>
</comment>
<dbReference type="Proteomes" id="UP000479190">
    <property type="component" value="Unassembled WGS sequence"/>
</dbReference>
<name>A0A6H5I7L7_9HYME</name>
<evidence type="ECO:0000256" key="6">
    <source>
        <dbReference type="SAM" id="Phobius"/>
    </source>
</evidence>
<evidence type="ECO:0000313" key="8">
    <source>
        <dbReference type="EMBL" id="CAB0032569.1"/>
    </source>
</evidence>
<dbReference type="Pfam" id="PF15982">
    <property type="entry name" value="TMEM135_C_rich"/>
    <property type="match status" value="1"/>
</dbReference>
<evidence type="ECO:0000256" key="3">
    <source>
        <dbReference type="ARBA" id="ARBA00022692"/>
    </source>
</evidence>
<gene>
    <name evidence="8" type="ORF">TBRA_LOCUS4500</name>
</gene>